<dbReference type="EMBL" id="JBHUEE010000014">
    <property type="protein sequence ID" value="MFD1719800.1"/>
    <property type="molecule type" value="Genomic_DNA"/>
</dbReference>
<evidence type="ECO:0000256" key="2">
    <source>
        <dbReference type="SAM" id="Phobius"/>
    </source>
</evidence>
<dbReference type="RefSeq" id="WP_388010820.1">
    <property type="nucleotide sequence ID" value="NZ_JBHUEE010000014.1"/>
</dbReference>
<evidence type="ECO:0000256" key="1">
    <source>
        <dbReference type="SAM" id="MobiDB-lite"/>
    </source>
</evidence>
<keyword evidence="2" id="KW-1133">Transmembrane helix</keyword>
<keyword evidence="5" id="KW-1185">Reference proteome</keyword>
<evidence type="ECO:0000259" key="3">
    <source>
        <dbReference type="Pfam" id="PF13462"/>
    </source>
</evidence>
<reference evidence="5" key="1">
    <citation type="journal article" date="2019" name="Int. J. Syst. Evol. Microbiol.">
        <title>The Global Catalogue of Microorganisms (GCM) 10K type strain sequencing project: providing services to taxonomists for standard genome sequencing and annotation.</title>
        <authorList>
            <consortium name="The Broad Institute Genomics Platform"/>
            <consortium name="The Broad Institute Genome Sequencing Center for Infectious Disease"/>
            <person name="Wu L."/>
            <person name="Ma J."/>
        </authorList>
    </citation>
    <scope>NUCLEOTIDE SEQUENCE [LARGE SCALE GENOMIC DNA]</scope>
    <source>
        <strain evidence="5">JCM 17130</strain>
    </source>
</reference>
<dbReference type="Proteomes" id="UP001597277">
    <property type="component" value="Unassembled WGS sequence"/>
</dbReference>
<feature type="region of interest" description="Disordered" evidence="1">
    <location>
        <begin position="1"/>
        <end position="27"/>
    </location>
</feature>
<accession>A0ABW4LAR9</accession>
<organism evidence="4 5">
    <name type="scientific">Georgenia deserti</name>
    <dbReference type="NCBI Taxonomy" id="2093781"/>
    <lineage>
        <taxon>Bacteria</taxon>
        <taxon>Bacillati</taxon>
        <taxon>Actinomycetota</taxon>
        <taxon>Actinomycetes</taxon>
        <taxon>Micrococcales</taxon>
        <taxon>Bogoriellaceae</taxon>
        <taxon>Georgenia</taxon>
    </lineage>
</organism>
<dbReference type="CDD" id="cd02972">
    <property type="entry name" value="DsbA_family"/>
    <property type="match status" value="1"/>
</dbReference>
<evidence type="ECO:0000313" key="5">
    <source>
        <dbReference type="Proteomes" id="UP001597277"/>
    </source>
</evidence>
<feature type="compositionally biased region" description="Basic and acidic residues" evidence="1">
    <location>
        <begin position="8"/>
        <end position="27"/>
    </location>
</feature>
<protein>
    <submittedName>
        <fullName evidence="4">DsbA family protein</fullName>
    </submittedName>
</protein>
<dbReference type="InterPro" id="IPR012336">
    <property type="entry name" value="Thioredoxin-like_fold"/>
</dbReference>
<dbReference type="SUPFAM" id="SSF52833">
    <property type="entry name" value="Thioredoxin-like"/>
    <property type="match status" value="1"/>
</dbReference>
<evidence type="ECO:0000313" key="4">
    <source>
        <dbReference type="EMBL" id="MFD1719800.1"/>
    </source>
</evidence>
<keyword evidence="2" id="KW-0472">Membrane</keyword>
<proteinExistence type="predicted"/>
<keyword evidence="2" id="KW-0812">Transmembrane</keyword>
<sequence>MTNQKSPSKAERREAAREQARKLREAQARREKRNRVLMITGAVVLIIAVAVAAFFIVQQGTRSVIADVENVPANSEVEDGGISVGSDMAAGTENEGAPVLDVYLDFACPHCADFEQINAEDIDQMVADGEVTAVYHPVSLLSRGDRQSWSWRAAEAAAVVADQAPEQYNAFQTALFELYAQSGGQTEPSDEQIVQAARDTGVPQDVAQAIPQQTFDEWVDATTRQFSRDGFEGTPTVLVDGEEFQNWSEPGALADAVGGE</sequence>
<gene>
    <name evidence="4" type="ORF">ACFSE6_18315</name>
</gene>
<dbReference type="Pfam" id="PF13462">
    <property type="entry name" value="Thioredoxin_4"/>
    <property type="match status" value="1"/>
</dbReference>
<dbReference type="InterPro" id="IPR036249">
    <property type="entry name" value="Thioredoxin-like_sf"/>
</dbReference>
<dbReference type="Gene3D" id="3.40.30.10">
    <property type="entry name" value="Glutaredoxin"/>
    <property type="match status" value="1"/>
</dbReference>
<comment type="caution">
    <text evidence="4">The sequence shown here is derived from an EMBL/GenBank/DDBJ whole genome shotgun (WGS) entry which is preliminary data.</text>
</comment>
<feature type="transmembrane region" description="Helical" evidence="2">
    <location>
        <begin position="36"/>
        <end position="57"/>
    </location>
</feature>
<name>A0ABW4LAR9_9MICO</name>
<feature type="domain" description="Thioredoxin-like fold" evidence="3">
    <location>
        <begin position="87"/>
        <end position="250"/>
    </location>
</feature>